<organism evidence="2 3">
    <name type="scientific">Scleropages formosus</name>
    <name type="common">Asian bonytongue</name>
    <name type="synonym">Osteoglossum formosum</name>
    <dbReference type="NCBI Taxonomy" id="113540"/>
    <lineage>
        <taxon>Eukaryota</taxon>
        <taxon>Metazoa</taxon>
        <taxon>Chordata</taxon>
        <taxon>Craniata</taxon>
        <taxon>Vertebrata</taxon>
        <taxon>Euteleostomi</taxon>
        <taxon>Actinopterygii</taxon>
        <taxon>Neopterygii</taxon>
        <taxon>Teleostei</taxon>
        <taxon>Osteoglossocephala</taxon>
        <taxon>Osteoglossomorpha</taxon>
        <taxon>Osteoglossiformes</taxon>
        <taxon>Osteoglossidae</taxon>
        <taxon>Scleropages</taxon>
    </lineage>
</organism>
<reference evidence="2" key="3">
    <citation type="submission" date="2025-09" db="UniProtKB">
        <authorList>
            <consortium name="Ensembl"/>
        </authorList>
    </citation>
    <scope>IDENTIFICATION</scope>
</reference>
<name>A0A8C9WSL2_SCLFO</name>
<protein>
    <submittedName>
        <fullName evidence="2">Uncharacterized protein</fullName>
    </submittedName>
</protein>
<keyword evidence="3" id="KW-1185">Reference proteome</keyword>
<dbReference type="Ensembl" id="ENSSFOT00015042510.1">
    <property type="protein sequence ID" value="ENSSFOP00015077498.1"/>
    <property type="gene ID" value="ENSSFOG00015025092.1"/>
</dbReference>
<evidence type="ECO:0000313" key="2">
    <source>
        <dbReference type="Ensembl" id="ENSSFOP00015077498.1"/>
    </source>
</evidence>
<proteinExistence type="predicted"/>
<feature type="compositionally biased region" description="Basic residues" evidence="1">
    <location>
        <begin position="22"/>
        <end position="33"/>
    </location>
</feature>
<evidence type="ECO:0000313" key="3">
    <source>
        <dbReference type="Proteomes" id="UP000694397"/>
    </source>
</evidence>
<dbReference type="AlphaFoldDB" id="A0A8C9WSL2"/>
<accession>A0A8C9WSL2</accession>
<feature type="region of interest" description="Disordered" evidence="1">
    <location>
        <begin position="1"/>
        <end position="38"/>
    </location>
</feature>
<evidence type="ECO:0000256" key="1">
    <source>
        <dbReference type="SAM" id="MobiDB-lite"/>
    </source>
</evidence>
<dbReference type="Proteomes" id="UP000694397">
    <property type="component" value="Chromosome 17"/>
</dbReference>
<sequence length="149" mass="16511">TTPRGSLAAPGQTEEGREGRRQRPLTRRRKRSKKENEAQFREHCGKTLCPLALSLLCVLALSELQPILPVMRNRSGYSQMHKVLLNVLKQCCVNYLFHCVFLSGSGVFVIDEAKRMASCPYSIGKAHGGVACPGCHFHITANSPHVLQL</sequence>
<reference evidence="2 3" key="1">
    <citation type="submission" date="2019-04" db="EMBL/GenBank/DDBJ databases">
        <authorList>
            <consortium name="Wellcome Sanger Institute Data Sharing"/>
        </authorList>
    </citation>
    <scope>NUCLEOTIDE SEQUENCE [LARGE SCALE GENOMIC DNA]</scope>
</reference>
<reference evidence="2" key="2">
    <citation type="submission" date="2025-08" db="UniProtKB">
        <authorList>
            <consortium name="Ensembl"/>
        </authorList>
    </citation>
    <scope>IDENTIFICATION</scope>
</reference>